<dbReference type="GO" id="GO:0005975">
    <property type="term" value="P:carbohydrate metabolic process"/>
    <property type="evidence" value="ECO:0007669"/>
    <property type="project" value="InterPro"/>
</dbReference>
<name>A0A7R9Q6C2_9ACAR</name>
<organism evidence="6">
    <name type="scientific">Medioppia subpectinata</name>
    <dbReference type="NCBI Taxonomy" id="1979941"/>
    <lineage>
        <taxon>Eukaryota</taxon>
        <taxon>Metazoa</taxon>
        <taxon>Ecdysozoa</taxon>
        <taxon>Arthropoda</taxon>
        <taxon>Chelicerata</taxon>
        <taxon>Arachnida</taxon>
        <taxon>Acari</taxon>
        <taxon>Acariformes</taxon>
        <taxon>Sarcoptiformes</taxon>
        <taxon>Oribatida</taxon>
        <taxon>Brachypylina</taxon>
        <taxon>Oppioidea</taxon>
        <taxon>Oppiidae</taxon>
        <taxon>Medioppia</taxon>
    </lineage>
</organism>
<protein>
    <recommendedName>
        <fullName evidence="5">Alpha-D-phosphohexomutase alpha/beta/alpha domain-containing protein</fullName>
    </recommendedName>
</protein>
<dbReference type="Proteomes" id="UP000759131">
    <property type="component" value="Unassembled WGS sequence"/>
</dbReference>
<dbReference type="AlphaFoldDB" id="A0A7R9Q6C2"/>
<keyword evidence="2" id="KW-0479">Metal-binding</keyword>
<keyword evidence="4" id="KW-0413">Isomerase</keyword>
<dbReference type="SUPFAM" id="SSF53738">
    <property type="entry name" value="Phosphoglucomutase, first 3 domains"/>
    <property type="match status" value="1"/>
</dbReference>
<accession>A0A7R9Q6C2</accession>
<feature type="non-terminal residue" evidence="6">
    <location>
        <position position="1"/>
    </location>
</feature>
<proteinExistence type="inferred from homology"/>
<evidence type="ECO:0000256" key="2">
    <source>
        <dbReference type="ARBA" id="ARBA00022723"/>
    </source>
</evidence>
<gene>
    <name evidence="6" type="ORF">OSB1V03_LOCUS14220</name>
</gene>
<keyword evidence="7" id="KW-1185">Reference proteome</keyword>
<comment type="similarity">
    <text evidence="1">Belongs to the phosphohexose mutase family.</text>
</comment>
<dbReference type="GO" id="GO:0004614">
    <property type="term" value="F:phosphoglucomutase activity"/>
    <property type="evidence" value="ECO:0007669"/>
    <property type="project" value="InterPro"/>
</dbReference>
<evidence type="ECO:0000259" key="5">
    <source>
        <dbReference type="Pfam" id="PF02878"/>
    </source>
</evidence>
<dbReference type="InterPro" id="IPR045244">
    <property type="entry name" value="PGM"/>
</dbReference>
<dbReference type="Gene3D" id="3.40.120.10">
    <property type="entry name" value="Alpha-D-Glucose-1,6-Bisphosphate, subunit A, domain 3"/>
    <property type="match status" value="1"/>
</dbReference>
<evidence type="ECO:0000256" key="4">
    <source>
        <dbReference type="ARBA" id="ARBA00023235"/>
    </source>
</evidence>
<sequence>MTSLSIATVPTKPFDGQKPGTSGLRKSVQTFMQNNYSENFIQCIVNAAEDRTKLVVGGDGRYHNSHVVQTIIAICAANHVKHVIVGQNGILSTPAVSALIRKRQTNGGIILTASHNPGGPNGDFGIKFNTSNGGPAPESVTNQIYELTKSVTQYQIVKDLKVDVSKLGVQTFDVSGNQFTVEVVDPVDDYLQLMKEIFDFNAIK</sequence>
<dbReference type="InterPro" id="IPR016055">
    <property type="entry name" value="A-D-PHexomutase_a/b/a-I/II/III"/>
</dbReference>
<dbReference type="EMBL" id="CAJPIZ010013455">
    <property type="protein sequence ID" value="CAG2114254.1"/>
    <property type="molecule type" value="Genomic_DNA"/>
</dbReference>
<dbReference type="EMBL" id="OC868030">
    <property type="protein sequence ID" value="CAD7633824.1"/>
    <property type="molecule type" value="Genomic_DNA"/>
</dbReference>
<keyword evidence="3" id="KW-0460">Magnesium</keyword>
<dbReference type="Pfam" id="PF02878">
    <property type="entry name" value="PGM_PMM_I"/>
    <property type="match status" value="1"/>
</dbReference>
<feature type="domain" description="Alpha-D-phosphohexomutase alpha/beta/alpha" evidence="5">
    <location>
        <begin position="17"/>
        <end position="154"/>
    </location>
</feature>
<reference evidence="6" key="1">
    <citation type="submission" date="2020-11" db="EMBL/GenBank/DDBJ databases">
        <authorList>
            <person name="Tran Van P."/>
        </authorList>
    </citation>
    <scope>NUCLEOTIDE SEQUENCE</scope>
</reference>
<dbReference type="PROSITE" id="PS00710">
    <property type="entry name" value="PGM_PMM"/>
    <property type="match status" value="1"/>
</dbReference>
<dbReference type="FunFam" id="3.40.120.10:FF:000005">
    <property type="entry name" value="Phosphoglucomutase 5"/>
    <property type="match status" value="1"/>
</dbReference>
<evidence type="ECO:0000313" key="6">
    <source>
        <dbReference type="EMBL" id="CAD7633824.1"/>
    </source>
</evidence>
<evidence type="ECO:0000313" key="7">
    <source>
        <dbReference type="Proteomes" id="UP000759131"/>
    </source>
</evidence>
<dbReference type="GO" id="GO:0000287">
    <property type="term" value="F:magnesium ion binding"/>
    <property type="evidence" value="ECO:0007669"/>
    <property type="project" value="InterPro"/>
</dbReference>
<dbReference type="PANTHER" id="PTHR22573:SF2">
    <property type="entry name" value="PHOSPHOGLUCOMUTASE"/>
    <property type="match status" value="1"/>
</dbReference>
<dbReference type="GO" id="GO:0005829">
    <property type="term" value="C:cytosol"/>
    <property type="evidence" value="ECO:0007669"/>
    <property type="project" value="TreeGrafter"/>
</dbReference>
<evidence type="ECO:0000256" key="3">
    <source>
        <dbReference type="ARBA" id="ARBA00022842"/>
    </source>
</evidence>
<dbReference type="PANTHER" id="PTHR22573">
    <property type="entry name" value="PHOSPHOHEXOMUTASE FAMILY MEMBER"/>
    <property type="match status" value="1"/>
</dbReference>
<dbReference type="InterPro" id="IPR016066">
    <property type="entry name" value="A-D-PHexomutase_CS"/>
</dbReference>
<dbReference type="InterPro" id="IPR005844">
    <property type="entry name" value="A-D-PHexomutase_a/b/a-I"/>
</dbReference>
<evidence type="ECO:0000256" key="1">
    <source>
        <dbReference type="ARBA" id="ARBA00010231"/>
    </source>
</evidence>
<dbReference type="OrthoDB" id="2291at2759"/>